<dbReference type="Proteomes" id="UP000552757">
    <property type="component" value="Unassembled WGS sequence"/>
</dbReference>
<gene>
    <name evidence="1" type="ORF">GGR44_002808</name>
</gene>
<reference evidence="1 2" key="1">
    <citation type="submission" date="2020-08" db="EMBL/GenBank/DDBJ databases">
        <title>Genomic Encyclopedia of Type Strains, Phase IV (KMG-IV): sequencing the most valuable type-strain genomes for metagenomic binning, comparative biology and taxonomic classification.</title>
        <authorList>
            <person name="Goeker M."/>
        </authorList>
    </citation>
    <scope>NUCLEOTIDE SEQUENCE [LARGE SCALE GENOMIC DNA]</scope>
    <source>
        <strain evidence="1 2">DSM 29348</strain>
    </source>
</reference>
<evidence type="ECO:0000313" key="2">
    <source>
        <dbReference type="Proteomes" id="UP000552757"/>
    </source>
</evidence>
<dbReference type="AlphaFoldDB" id="A0A7W6DH06"/>
<comment type="caution">
    <text evidence="1">The sequence shown here is derived from an EMBL/GenBank/DDBJ whole genome shotgun (WGS) entry which is preliminary data.</text>
</comment>
<name>A0A7W6DH06_9SPHN</name>
<proteinExistence type="predicted"/>
<organism evidence="1 2">
    <name type="scientific">Sphingobium fontiphilum</name>
    <dbReference type="NCBI Taxonomy" id="944425"/>
    <lineage>
        <taxon>Bacteria</taxon>
        <taxon>Pseudomonadati</taxon>
        <taxon>Pseudomonadota</taxon>
        <taxon>Alphaproteobacteria</taxon>
        <taxon>Sphingomonadales</taxon>
        <taxon>Sphingomonadaceae</taxon>
        <taxon>Sphingobium</taxon>
    </lineage>
</organism>
<accession>A0A7W6DH06</accession>
<protein>
    <submittedName>
        <fullName evidence="1">Uncharacterized protein</fullName>
    </submittedName>
</protein>
<keyword evidence="2" id="KW-1185">Reference proteome</keyword>
<sequence>MALMRATAHAAHGPYTQDPAIFVITVEGEKIVDLLEMVDTVMIETQCFGKKLSAA</sequence>
<evidence type="ECO:0000313" key="1">
    <source>
        <dbReference type="EMBL" id="MBB3983121.1"/>
    </source>
</evidence>
<dbReference type="EMBL" id="JACIEB010000007">
    <property type="protein sequence ID" value="MBB3983121.1"/>
    <property type="molecule type" value="Genomic_DNA"/>
</dbReference>